<dbReference type="InterPro" id="IPR035484">
    <property type="entry name" value="SIS_PGI/PMI_1"/>
</dbReference>
<dbReference type="NCBIfam" id="NF006423">
    <property type="entry name" value="PRK08674.1-2"/>
    <property type="match status" value="1"/>
</dbReference>
<dbReference type="InterPro" id="IPR019490">
    <property type="entry name" value="Glu6P/Mann6P_isomerase_C"/>
</dbReference>
<dbReference type="GO" id="GO:0097367">
    <property type="term" value="F:carbohydrate derivative binding"/>
    <property type="evidence" value="ECO:0007669"/>
    <property type="project" value="InterPro"/>
</dbReference>
<sequence>MINNINLDDPQVYKQYDLEGMLICLHEVPQLCQQAWQMAMKFNLPQDYSKVNKVVILGMGGSAIGGDLVNSLAVSEAKLPILIHRDYNLPAFIDAKTLVIASSYSGMTEETISSFEQAVATEAKKLVITTGGKLKTMAEEKNVPVFSFDYKAQPRAALAFSFIPILCFLQKLGFISDKSAQVTETVQVLQELSQRINESVLLPRNSAKQLANRLYGHLPVLYGGGIVSEVAHRWKTQLNENSKAWAFYEVFPELNHNAVVGYQFPKELASKIVVILLRSAHLPKRIQLRYQITCQLLEQAKVDYQIIDGDGISPLSQMMSLVLYGDYVSYYLAILYKIDPTPVKAIDFLKEQLT</sequence>
<evidence type="ECO:0000259" key="3">
    <source>
        <dbReference type="PROSITE" id="PS51464"/>
    </source>
</evidence>
<evidence type="ECO:0000313" key="4">
    <source>
        <dbReference type="EMBL" id="GAH42806.1"/>
    </source>
</evidence>
<dbReference type="PROSITE" id="PS51464">
    <property type="entry name" value="SIS"/>
    <property type="match status" value="1"/>
</dbReference>
<dbReference type="GO" id="GO:0005975">
    <property type="term" value="P:carbohydrate metabolic process"/>
    <property type="evidence" value="ECO:0007669"/>
    <property type="project" value="InterPro"/>
</dbReference>
<protein>
    <recommendedName>
        <fullName evidence="3">SIS domain-containing protein</fullName>
    </recommendedName>
</protein>
<dbReference type="NCBIfam" id="TIGR02128">
    <property type="entry name" value="G6PI_arch"/>
    <property type="match status" value="1"/>
</dbReference>
<dbReference type="Gene3D" id="3.40.50.10490">
    <property type="entry name" value="Glucose-6-phosphate isomerase like protein, domain 1"/>
    <property type="match status" value="2"/>
</dbReference>
<feature type="domain" description="SIS" evidence="3">
    <location>
        <begin position="44"/>
        <end position="191"/>
    </location>
</feature>
<dbReference type="InterPro" id="IPR046348">
    <property type="entry name" value="SIS_dom_sf"/>
</dbReference>
<keyword evidence="2" id="KW-0413">Isomerase</keyword>
<dbReference type="AlphaFoldDB" id="X1FAY5"/>
<dbReference type="SUPFAM" id="SSF53697">
    <property type="entry name" value="SIS domain"/>
    <property type="match status" value="1"/>
</dbReference>
<organism evidence="4">
    <name type="scientific">marine sediment metagenome</name>
    <dbReference type="NCBI Taxonomy" id="412755"/>
    <lineage>
        <taxon>unclassified sequences</taxon>
        <taxon>metagenomes</taxon>
        <taxon>ecological metagenomes</taxon>
    </lineage>
</organism>
<name>X1FAY5_9ZZZZ</name>
<comment type="similarity">
    <text evidence="1">Belongs to the PGI/PMI family.</text>
</comment>
<dbReference type="NCBIfam" id="NF006426">
    <property type="entry name" value="PRK08674.1-6"/>
    <property type="match status" value="1"/>
</dbReference>
<reference evidence="4" key="1">
    <citation type="journal article" date="2014" name="Front. Microbiol.">
        <title>High frequency of phylogenetically diverse reductive dehalogenase-homologous genes in deep subseafloor sedimentary metagenomes.</title>
        <authorList>
            <person name="Kawai M."/>
            <person name="Futagami T."/>
            <person name="Toyoda A."/>
            <person name="Takaki Y."/>
            <person name="Nishi S."/>
            <person name="Hori S."/>
            <person name="Arai W."/>
            <person name="Tsubouchi T."/>
            <person name="Morono Y."/>
            <person name="Uchiyama I."/>
            <person name="Ito T."/>
            <person name="Fujiyama A."/>
            <person name="Inagaki F."/>
            <person name="Takami H."/>
        </authorList>
    </citation>
    <scope>NUCLEOTIDE SEQUENCE</scope>
    <source>
        <strain evidence="4">Expedition CK06-06</strain>
    </source>
</reference>
<evidence type="ECO:0000256" key="1">
    <source>
        <dbReference type="ARBA" id="ARBA00010523"/>
    </source>
</evidence>
<comment type="caution">
    <text evidence="4">The sequence shown here is derived from an EMBL/GenBank/DDBJ whole genome shotgun (WGS) entry which is preliminary data.</text>
</comment>
<gene>
    <name evidence="4" type="ORF">S03H2_14233</name>
</gene>
<dbReference type="CDD" id="cd05017">
    <property type="entry name" value="SIS_PGI_PMI_1"/>
    <property type="match status" value="1"/>
</dbReference>
<dbReference type="GO" id="GO:0004347">
    <property type="term" value="F:glucose-6-phosphate isomerase activity"/>
    <property type="evidence" value="ECO:0007669"/>
    <property type="project" value="InterPro"/>
</dbReference>
<dbReference type="EMBL" id="BARU01007215">
    <property type="protein sequence ID" value="GAH42806.1"/>
    <property type="molecule type" value="Genomic_DNA"/>
</dbReference>
<accession>X1FAY5</accession>
<dbReference type="GO" id="GO:0004476">
    <property type="term" value="F:mannose-6-phosphate isomerase activity"/>
    <property type="evidence" value="ECO:0007669"/>
    <property type="project" value="InterPro"/>
</dbReference>
<dbReference type="CDD" id="cd05637">
    <property type="entry name" value="SIS_PGI_PMI_2"/>
    <property type="match status" value="1"/>
</dbReference>
<dbReference type="InterPro" id="IPR001347">
    <property type="entry name" value="SIS_dom"/>
</dbReference>
<evidence type="ECO:0000256" key="2">
    <source>
        <dbReference type="ARBA" id="ARBA00023235"/>
    </source>
</evidence>
<dbReference type="Pfam" id="PF10432">
    <property type="entry name" value="bact-PGI_C"/>
    <property type="match status" value="1"/>
</dbReference>
<proteinExistence type="inferred from homology"/>
<dbReference type="GO" id="GO:1901135">
    <property type="term" value="P:carbohydrate derivative metabolic process"/>
    <property type="evidence" value="ECO:0007669"/>
    <property type="project" value="InterPro"/>
</dbReference>